<name>A0A098AY14_DESHA</name>
<dbReference type="PATRIC" id="fig|49338.4.peg.1748"/>
<dbReference type="RefSeq" id="WP_208925529.1">
    <property type="nucleotide sequence ID" value="NZ_LK996017.1"/>
</dbReference>
<dbReference type="EMBL" id="LK996017">
    <property type="protein sequence ID" value="CDX01513.1"/>
    <property type="molecule type" value="Genomic_DNA"/>
</dbReference>
<gene>
    <name evidence="1" type="ORF">DPCES_1626</name>
</gene>
<organism evidence="1">
    <name type="scientific">Desulfitobacterium hafniense</name>
    <name type="common">Desulfitobacterium frappieri</name>
    <dbReference type="NCBI Taxonomy" id="49338"/>
    <lineage>
        <taxon>Bacteria</taxon>
        <taxon>Bacillati</taxon>
        <taxon>Bacillota</taxon>
        <taxon>Clostridia</taxon>
        <taxon>Eubacteriales</taxon>
        <taxon>Desulfitobacteriaceae</taxon>
        <taxon>Desulfitobacterium</taxon>
    </lineage>
</organism>
<accession>A0A098AY14</accession>
<dbReference type="AlphaFoldDB" id="A0A098AY14"/>
<protein>
    <submittedName>
        <fullName evidence="1">Uncharacterized protein</fullName>
    </submittedName>
</protein>
<reference evidence="1" key="1">
    <citation type="submission" date="2014-07" db="EMBL/GenBank/DDBJ databases">
        <authorList>
            <person name="Hornung V.Bastian."/>
        </authorList>
    </citation>
    <scope>NUCLEOTIDE SEQUENCE</scope>
    <source>
        <strain evidence="1">PCE-S</strain>
    </source>
</reference>
<proteinExistence type="predicted"/>
<sequence length="127" mass="15312">MTAYELFEKVYKHYMRNSRRHLWTGDREGTTPKAYIEQSFSEALEECSVEYAYSNGFKLLYNPANKIVVNLRQIEMQSGYYLCFYDGHTGEWLMMYYDSKSGALAAYRELYDKYFKSMDWFWIVKIK</sequence>
<evidence type="ECO:0000313" key="1">
    <source>
        <dbReference type="EMBL" id="CDX01513.1"/>
    </source>
</evidence>